<dbReference type="Pfam" id="PF18962">
    <property type="entry name" value="Por_Secre_tail"/>
    <property type="match status" value="1"/>
</dbReference>
<keyword evidence="9" id="KW-0175">Coiled coil</keyword>
<organism evidence="13 14">
    <name type="scientific">Ulvibacter litoralis</name>
    <dbReference type="NCBI Taxonomy" id="227084"/>
    <lineage>
        <taxon>Bacteria</taxon>
        <taxon>Pseudomonadati</taxon>
        <taxon>Bacteroidota</taxon>
        <taxon>Flavobacteriia</taxon>
        <taxon>Flavobacteriales</taxon>
        <taxon>Flavobacteriaceae</taxon>
        <taxon>Ulvibacter</taxon>
    </lineage>
</organism>
<dbReference type="InterPro" id="IPR026444">
    <property type="entry name" value="Secre_tail"/>
</dbReference>
<evidence type="ECO:0000256" key="8">
    <source>
        <dbReference type="ARBA" id="ARBA00023157"/>
    </source>
</evidence>
<dbReference type="SUPFAM" id="SSF103647">
    <property type="entry name" value="TSP type-3 repeat"/>
    <property type="match status" value="1"/>
</dbReference>
<keyword evidence="8" id="KW-1015">Disulfide bond</keyword>
<feature type="domain" description="Secretion system C-terminal sorting" evidence="12">
    <location>
        <begin position="1408"/>
        <end position="1478"/>
    </location>
</feature>
<reference evidence="13 14" key="1">
    <citation type="submission" date="2016-10" db="EMBL/GenBank/DDBJ databases">
        <authorList>
            <person name="de Groot N.N."/>
        </authorList>
    </citation>
    <scope>NUCLEOTIDE SEQUENCE [LARGE SCALE GENOMIC DNA]</scope>
    <source>
        <strain evidence="13 14">DSM 16195</strain>
    </source>
</reference>
<keyword evidence="14" id="KW-1185">Reference proteome</keyword>
<dbReference type="Proteomes" id="UP000199321">
    <property type="component" value="Unassembled WGS sequence"/>
</dbReference>
<evidence type="ECO:0000256" key="2">
    <source>
        <dbReference type="ARBA" id="ARBA00022670"/>
    </source>
</evidence>
<evidence type="ECO:0000256" key="7">
    <source>
        <dbReference type="ARBA" id="ARBA00023049"/>
    </source>
</evidence>
<keyword evidence="4 10" id="KW-0732">Signal</keyword>
<dbReference type="GO" id="GO:0008237">
    <property type="term" value="F:metallopeptidase activity"/>
    <property type="evidence" value="ECO:0007669"/>
    <property type="project" value="UniProtKB-KW"/>
</dbReference>
<gene>
    <name evidence="13" type="ORF">SAMN05421855_102824</name>
</gene>
<keyword evidence="3" id="KW-0479">Metal-binding</keyword>
<feature type="coiled-coil region" evidence="9">
    <location>
        <begin position="34"/>
        <end position="68"/>
    </location>
</feature>
<name>A0A1G7FWG9_9FLAO</name>
<dbReference type="EMBL" id="FNBA01000002">
    <property type="protein sequence ID" value="SDE80229.1"/>
    <property type="molecule type" value="Genomic_DNA"/>
</dbReference>
<dbReference type="GO" id="GO:0006508">
    <property type="term" value="P:proteolysis"/>
    <property type="evidence" value="ECO:0007669"/>
    <property type="project" value="UniProtKB-KW"/>
</dbReference>
<dbReference type="InterPro" id="IPR024079">
    <property type="entry name" value="MetalloPept_cat_dom_sf"/>
</dbReference>
<dbReference type="Pfam" id="PF05572">
    <property type="entry name" value="Peptidase_M43"/>
    <property type="match status" value="1"/>
</dbReference>
<keyword evidence="7" id="KW-0482">Metalloprotease</keyword>
<dbReference type="STRING" id="227084.SAMN05421855_102824"/>
<dbReference type="PANTHER" id="PTHR47466:SF1">
    <property type="entry name" value="METALLOPROTEASE MEP1 (AFU_ORTHOLOGUE AFUA_1G07730)-RELATED"/>
    <property type="match status" value="1"/>
</dbReference>
<dbReference type="GO" id="GO:0005509">
    <property type="term" value="F:calcium ion binding"/>
    <property type="evidence" value="ECO:0007669"/>
    <property type="project" value="InterPro"/>
</dbReference>
<sequence length="1480" mass="161525">MKLISTLLLFLTLFIFSMPDALSQNMCYQDIEMQRIYENANTLEKQQIDQLKNQANQFARNFQDEFQRRENTSDLIIGTDYIIPVVVHIVENGGGASTITQLNVERTIEMLNRFFSGKSAYDPLIDQEFVNVRGAFNNKKIKFVLANYDPNGNPTSGVTFNNDATYGAAGQLEGMRRLYNWPRENYFNIYVVDAFSDGSYSGFATFPWMVDTDPEIDGHVMQFWAFGEHDSCYQTWYHNLSHEVGHWLNLSHIWSLSNQSCDFDDDVLDTPNTDGNSYQDFDDYPGPGAIYTCGTKDNLTNMMDYTAPFYAMFTDGQRLRMEAALNSPIAQRNELWQTDNVLATIYGCTTGPDSDGDNIPNACDICPNDAGNDSDNDGVCDSLDQCAGLPDVDLDAFPGIPDACDPDHPIINFNTSENSAYDASEDFGLADIYDNGATLYVTNNGWKAVDFAYKVLPTTVLEFDFKSTIEGEAHYIGFDTDNQLPATFQYMIHGRAETPNATTSTTYNTYPNTGEWVHYSIPIGTDFVGTINKIFFSADSDEELYTGINSLSYYNDGTSFFRNVKVYCGVGFSTTTDEICIDSGIQTGLGGGFPEGGTYSGDGVTDDGNGVTYTFDPAVAGAGTASITYELMESCSSSLVSVTTFRVVDESVPTLVCQNATVTLDGSGNASIINSDVLANLPVETAYIEETIPFSPIANTGTSVTLSDDNGTTALPIDFDFEFYGTTYSNFYIASNGWISFLGTGMTGEASRSGTVLPTTTEPNGMIAGVWDDLNPSAGGTIQYQTIGAAPNRKLLVDFVNVPIYNSASTVTFQIQLHEQTNRIEIHYTDVQNNGGTRTAGIENAAGDQGLGLVGKNLTTWTAANEAFAVYRPTMQDFPDICGNPITISFSQSEFTCKDIGDVVVTVTADNGNGGIATCDATVTVVGPTSTYDGSWDVSPTAERKAIINSNYITSVTGNIDACACEMNANLSIANDNYVKLEGNLTVNGGSQLYIANTGSFVQVDDEALVINNGTINVQKITPTLAEKSFMIMGSPMTSETREGVYENSYIVRHHDTDNFVPNPDVELVSGGINNWADDNGNNWLTHTSTLNPGEGYMVFPQPDGASSGSYTHFYTQGTLNNGVINFNLGYNGTQNGSPNMLANPYPSAIEAELFFNHPTNANINVVYFWEHNTPLSTTYPGYNDTNYSMADISLYSESLGGGVPAASGGTAPTQFIASGQGFGVKPTAGGIAQFNNSMRVTGPNDTYRRSISVERDRLWLKVYNDTYGLGSTALIGFTETTSDGFIDSEDVYRLPTPVSLYSELETGEELVVNARGSFEVEDAFYLSFTTQVKEPQNYRISIDNLDGVNLDAATVYLIDSLTGSITNLSEGDYTFQSGEAVYHKRFKVVFQPQVLGANDVDLDSVSVYPNPTQNILYIVSPRVLVHSATVYDIRGRQLQTIDFSSEANKQLDISSLSNALYFVEITTESGTVTKRIVKE</sequence>
<keyword evidence="6" id="KW-0862">Zinc</keyword>
<protein>
    <submittedName>
        <fullName evidence="13">Por secretion system C-terminal sorting domain-containing protein</fullName>
    </submittedName>
</protein>
<evidence type="ECO:0000256" key="9">
    <source>
        <dbReference type="SAM" id="Coils"/>
    </source>
</evidence>
<evidence type="ECO:0000256" key="1">
    <source>
        <dbReference type="ARBA" id="ARBA00008721"/>
    </source>
</evidence>
<dbReference type="Gene3D" id="2.60.120.430">
    <property type="entry name" value="Galactose-binding lectin"/>
    <property type="match status" value="1"/>
</dbReference>
<keyword evidence="2" id="KW-0645">Protease</keyword>
<feature type="signal peptide" evidence="10">
    <location>
        <begin position="1"/>
        <end position="23"/>
    </location>
</feature>
<dbReference type="PANTHER" id="PTHR47466">
    <property type="match status" value="1"/>
</dbReference>
<evidence type="ECO:0000256" key="4">
    <source>
        <dbReference type="ARBA" id="ARBA00022729"/>
    </source>
</evidence>
<evidence type="ECO:0000313" key="13">
    <source>
        <dbReference type="EMBL" id="SDE80229.1"/>
    </source>
</evidence>
<keyword evidence="5" id="KW-0378">Hydrolase</keyword>
<evidence type="ECO:0000313" key="14">
    <source>
        <dbReference type="Proteomes" id="UP000199321"/>
    </source>
</evidence>
<feature type="domain" description="Peptidase M43 pregnancy-associated plasma-A" evidence="11">
    <location>
        <begin position="179"/>
        <end position="325"/>
    </location>
</feature>
<comment type="similarity">
    <text evidence="1">Belongs to the peptidase M43B family.</text>
</comment>
<dbReference type="NCBIfam" id="TIGR04183">
    <property type="entry name" value="Por_Secre_tail"/>
    <property type="match status" value="1"/>
</dbReference>
<evidence type="ECO:0000256" key="3">
    <source>
        <dbReference type="ARBA" id="ARBA00022723"/>
    </source>
</evidence>
<proteinExistence type="inferred from homology"/>
<evidence type="ECO:0000259" key="12">
    <source>
        <dbReference type="Pfam" id="PF18962"/>
    </source>
</evidence>
<dbReference type="InterPro" id="IPR008754">
    <property type="entry name" value="Peptidase_M43"/>
</dbReference>
<dbReference type="Gene3D" id="3.40.390.10">
    <property type="entry name" value="Collagenase (Catalytic Domain)"/>
    <property type="match status" value="1"/>
</dbReference>
<dbReference type="OrthoDB" id="1652165at2"/>
<evidence type="ECO:0000256" key="5">
    <source>
        <dbReference type="ARBA" id="ARBA00022801"/>
    </source>
</evidence>
<dbReference type="SUPFAM" id="SSF55486">
    <property type="entry name" value="Metalloproteases ('zincins'), catalytic domain"/>
    <property type="match status" value="1"/>
</dbReference>
<dbReference type="RefSeq" id="WP_093143874.1">
    <property type="nucleotide sequence ID" value="NZ_BMWO01000012.1"/>
</dbReference>
<dbReference type="InterPro" id="IPR028974">
    <property type="entry name" value="TSP_type-3_rpt"/>
</dbReference>
<accession>A0A1G7FWG9</accession>
<evidence type="ECO:0000256" key="10">
    <source>
        <dbReference type="SAM" id="SignalP"/>
    </source>
</evidence>
<evidence type="ECO:0000259" key="11">
    <source>
        <dbReference type="Pfam" id="PF05572"/>
    </source>
</evidence>
<feature type="chain" id="PRO_5011506396" evidence="10">
    <location>
        <begin position="24"/>
        <end position="1480"/>
    </location>
</feature>
<evidence type="ECO:0000256" key="6">
    <source>
        <dbReference type="ARBA" id="ARBA00022833"/>
    </source>
</evidence>